<keyword evidence="3" id="KW-1185">Reference proteome</keyword>
<proteinExistence type="predicted"/>
<dbReference type="InterPro" id="IPR045398">
    <property type="entry name" value="DUF6515"/>
</dbReference>
<reference evidence="2 3" key="1">
    <citation type="submission" date="2024-04" db="EMBL/GenBank/DDBJ databases">
        <title>Draft genome sequence of Sessilibacter corallicola NBRC 116591.</title>
        <authorList>
            <person name="Miyakawa T."/>
            <person name="Kusuya Y."/>
            <person name="Miura T."/>
        </authorList>
    </citation>
    <scope>NUCLEOTIDE SEQUENCE [LARGE SCALE GENOMIC DNA]</scope>
    <source>
        <strain evidence="2 3">KU-00831-HH</strain>
    </source>
</reference>
<keyword evidence="1" id="KW-0812">Transmembrane</keyword>
<keyword evidence="1" id="KW-0472">Membrane</keyword>
<dbReference type="EMBL" id="BAABWN010000015">
    <property type="protein sequence ID" value="GAA6169780.1"/>
    <property type="molecule type" value="Genomic_DNA"/>
</dbReference>
<dbReference type="Proteomes" id="UP001465153">
    <property type="component" value="Unassembled WGS sequence"/>
</dbReference>
<organism evidence="2 3">
    <name type="scientific">Sessilibacter corallicola</name>
    <dbReference type="NCBI Taxonomy" id="2904075"/>
    <lineage>
        <taxon>Bacteria</taxon>
        <taxon>Pseudomonadati</taxon>
        <taxon>Pseudomonadota</taxon>
        <taxon>Gammaproteobacteria</taxon>
        <taxon>Cellvibrionales</taxon>
        <taxon>Cellvibrionaceae</taxon>
        <taxon>Sessilibacter</taxon>
    </lineage>
</organism>
<accession>A0ABQ0ADR5</accession>
<evidence type="ECO:0000313" key="2">
    <source>
        <dbReference type="EMBL" id="GAA6169780.1"/>
    </source>
</evidence>
<feature type="transmembrane region" description="Helical" evidence="1">
    <location>
        <begin position="12"/>
        <end position="30"/>
    </location>
</feature>
<name>A0ABQ0ADR5_9GAMM</name>
<gene>
    <name evidence="2" type="ORF">NBRC116591_35910</name>
</gene>
<dbReference type="Pfam" id="PF20125">
    <property type="entry name" value="DUF6515"/>
    <property type="match status" value="1"/>
</dbReference>
<keyword evidence="1" id="KW-1133">Transmembrane helix</keyword>
<evidence type="ECO:0000313" key="3">
    <source>
        <dbReference type="Proteomes" id="UP001465153"/>
    </source>
</evidence>
<sequence length="126" mass="14310">MVRAPIGVHVSHLPIGYTTVVVGAATYFLAHDIYYKKHGKDYVVVEPPEGKTTTVAASDSQNSEWLIYPAEGQSDKELERDRYQCHRWAVSQSDYDPSRSKNQHSKRDDYYRAQAACLEGRGYVVK</sequence>
<evidence type="ECO:0000256" key="1">
    <source>
        <dbReference type="SAM" id="Phobius"/>
    </source>
</evidence>
<comment type="caution">
    <text evidence="2">The sequence shown here is derived from an EMBL/GenBank/DDBJ whole genome shotgun (WGS) entry which is preliminary data.</text>
</comment>
<protein>
    <submittedName>
        <fullName evidence="2">Uncharacterized protein</fullName>
    </submittedName>
</protein>